<protein>
    <submittedName>
        <fullName evidence="2">6284_t:CDS:1</fullName>
    </submittedName>
</protein>
<evidence type="ECO:0000256" key="1">
    <source>
        <dbReference type="SAM" id="SignalP"/>
    </source>
</evidence>
<organism evidence="2 3">
    <name type="scientific">Cetraspora pellucida</name>
    <dbReference type="NCBI Taxonomy" id="1433469"/>
    <lineage>
        <taxon>Eukaryota</taxon>
        <taxon>Fungi</taxon>
        <taxon>Fungi incertae sedis</taxon>
        <taxon>Mucoromycota</taxon>
        <taxon>Glomeromycotina</taxon>
        <taxon>Glomeromycetes</taxon>
        <taxon>Diversisporales</taxon>
        <taxon>Gigasporaceae</taxon>
        <taxon>Cetraspora</taxon>
    </lineage>
</organism>
<dbReference type="AlphaFoldDB" id="A0A9N9CFJ2"/>
<dbReference type="Proteomes" id="UP000789759">
    <property type="component" value="Unassembled WGS sequence"/>
</dbReference>
<keyword evidence="1" id="KW-0732">Signal</keyword>
<name>A0A9N9CFJ2_9GLOM</name>
<evidence type="ECO:0000313" key="3">
    <source>
        <dbReference type="Proteomes" id="UP000789759"/>
    </source>
</evidence>
<sequence>MIILVTATLCRFILTLKVFTAPLVLLAESNRGDSSKKKKIVLTTLKLYRVEISIRLDEEAENA</sequence>
<feature type="signal peptide" evidence="1">
    <location>
        <begin position="1"/>
        <end position="15"/>
    </location>
</feature>
<accession>A0A9N9CFJ2</accession>
<reference evidence="2" key="1">
    <citation type="submission" date="2021-06" db="EMBL/GenBank/DDBJ databases">
        <authorList>
            <person name="Kallberg Y."/>
            <person name="Tangrot J."/>
            <person name="Rosling A."/>
        </authorList>
    </citation>
    <scope>NUCLEOTIDE SEQUENCE</scope>
    <source>
        <strain evidence="2">FL966</strain>
    </source>
</reference>
<feature type="chain" id="PRO_5040409328" evidence="1">
    <location>
        <begin position="16"/>
        <end position="63"/>
    </location>
</feature>
<gene>
    <name evidence="2" type="ORF">CPELLU_LOCUS6881</name>
</gene>
<dbReference type="EMBL" id="CAJVQA010004421">
    <property type="protein sequence ID" value="CAG8598572.1"/>
    <property type="molecule type" value="Genomic_DNA"/>
</dbReference>
<evidence type="ECO:0000313" key="2">
    <source>
        <dbReference type="EMBL" id="CAG8598572.1"/>
    </source>
</evidence>
<comment type="caution">
    <text evidence="2">The sequence shown here is derived from an EMBL/GenBank/DDBJ whole genome shotgun (WGS) entry which is preliminary data.</text>
</comment>
<proteinExistence type="predicted"/>
<keyword evidence="3" id="KW-1185">Reference proteome</keyword>